<dbReference type="Pfam" id="PF00043">
    <property type="entry name" value="GST_C"/>
    <property type="match status" value="1"/>
</dbReference>
<dbReference type="Gene3D" id="1.20.1050.10">
    <property type="match status" value="1"/>
</dbReference>
<dbReference type="Proteomes" id="UP001217417">
    <property type="component" value="Unassembled WGS sequence"/>
</dbReference>
<feature type="domain" description="GST N-terminal" evidence="5">
    <location>
        <begin position="8"/>
        <end position="90"/>
    </location>
</feature>
<dbReference type="PANTHER" id="PTHR44051">
    <property type="entry name" value="GLUTATHIONE S-TRANSFERASE-RELATED"/>
    <property type="match status" value="1"/>
</dbReference>
<dbReference type="CDD" id="cd03046">
    <property type="entry name" value="GST_N_GTT1_like"/>
    <property type="match status" value="1"/>
</dbReference>
<comment type="similarity">
    <text evidence="1">Belongs to the GST superfamily.</text>
</comment>
<organism evidence="7 8">
    <name type="scientific">Lipomyces tetrasporus</name>
    <dbReference type="NCBI Taxonomy" id="54092"/>
    <lineage>
        <taxon>Eukaryota</taxon>
        <taxon>Fungi</taxon>
        <taxon>Dikarya</taxon>
        <taxon>Ascomycota</taxon>
        <taxon>Saccharomycotina</taxon>
        <taxon>Lipomycetes</taxon>
        <taxon>Lipomycetales</taxon>
        <taxon>Lipomycetaceae</taxon>
        <taxon>Lipomyces</taxon>
    </lineage>
</organism>
<evidence type="ECO:0000313" key="8">
    <source>
        <dbReference type="Proteomes" id="UP001217417"/>
    </source>
</evidence>
<dbReference type="GeneID" id="80885964"/>
<reference evidence="7" key="1">
    <citation type="submission" date="2023-03" db="EMBL/GenBank/DDBJ databases">
        <title>Near-Complete genome sequence of Lipomyces tetrasporous NRRL Y-64009, an oleaginous yeast capable of growing on lignocellulosic hydrolysates.</title>
        <authorList>
            <consortium name="Lawrence Berkeley National Laboratory"/>
            <person name="Jagtap S.S."/>
            <person name="Liu J.-J."/>
            <person name="Walukiewicz H.E."/>
            <person name="Pangilinan J."/>
            <person name="Lipzen A."/>
            <person name="Ahrendt S."/>
            <person name="Koriabine M."/>
            <person name="Cobaugh K."/>
            <person name="Salamov A."/>
            <person name="Yoshinaga Y."/>
            <person name="Ng V."/>
            <person name="Daum C."/>
            <person name="Grigoriev I.V."/>
            <person name="Slininger P.J."/>
            <person name="Dien B.S."/>
            <person name="Jin Y.-S."/>
            <person name="Rao C.V."/>
        </authorList>
    </citation>
    <scope>NUCLEOTIDE SEQUENCE</scope>
    <source>
        <strain evidence="7">NRRL Y-64009</strain>
    </source>
</reference>
<comment type="catalytic activity">
    <reaction evidence="4">
        <text>RX + glutathione = an S-substituted glutathione + a halide anion + H(+)</text>
        <dbReference type="Rhea" id="RHEA:16437"/>
        <dbReference type="ChEBI" id="CHEBI:15378"/>
        <dbReference type="ChEBI" id="CHEBI:16042"/>
        <dbReference type="ChEBI" id="CHEBI:17792"/>
        <dbReference type="ChEBI" id="CHEBI:57925"/>
        <dbReference type="ChEBI" id="CHEBI:90779"/>
        <dbReference type="EC" id="2.5.1.18"/>
    </reaction>
</comment>
<dbReference type="GO" id="GO:0005737">
    <property type="term" value="C:cytoplasm"/>
    <property type="evidence" value="ECO:0007669"/>
    <property type="project" value="UniProtKB-ARBA"/>
</dbReference>
<dbReference type="AlphaFoldDB" id="A0AAD7VPE7"/>
<dbReference type="PANTHER" id="PTHR44051:SF9">
    <property type="entry name" value="GLUTATHIONE S-TRANSFERASE 1"/>
    <property type="match status" value="1"/>
</dbReference>
<dbReference type="InterPro" id="IPR040079">
    <property type="entry name" value="Glutathione_S-Trfase"/>
</dbReference>
<dbReference type="InterPro" id="IPR004046">
    <property type="entry name" value="GST_C"/>
</dbReference>
<evidence type="ECO:0000256" key="3">
    <source>
        <dbReference type="ARBA" id="ARBA00022679"/>
    </source>
</evidence>
<evidence type="ECO:0000259" key="5">
    <source>
        <dbReference type="PROSITE" id="PS50404"/>
    </source>
</evidence>
<dbReference type="SUPFAM" id="SSF47616">
    <property type="entry name" value="GST C-terminal domain-like"/>
    <property type="match status" value="1"/>
</dbReference>
<dbReference type="SFLD" id="SFLDS00019">
    <property type="entry name" value="Glutathione_Transferase_(cytos"/>
    <property type="match status" value="1"/>
</dbReference>
<evidence type="ECO:0000256" key="4">
    <source>
        <dbReference type="ARBA" id="ARBA00047960"/>
    </source>
</evidence>
<dbReference type="Pfam" id="PF13409">
    <property type="entry name" value="GST_N_2"/>
    <property type="match status" value="1"/>
</dbReference>
<dbReference type="FunFam" id="3.40.30.10:FF:000156">
    <property type="entry name" value="Glutathione S-transferase 1"/>
    <property type="match status" value="1"/>
</dbReference>
<dbReference type="EC" id="2.5.1.18" evidence="2"/>
<dbReference type="Gene3D" id="3.40.30.10">
    <property type="entry name" value="Glutaredoxin"/>
    <property type="match status" value="1"/>
</dbReference>
<protein>
    <recommendedName>
        <fullName evidence="2">glutathione transferase</fullName>
        <ecNumber evidence="2">2.5.1.18</ecNumber>
    </recommendedName>
</protein>
<dbReference type="InterPro" id="IPR004045">
    <property type="entry name" value="Glutathione_S-Trfase_N"/>
</dbReference>
<sequence>MATTTSSSGPVVLHWLENSRSHRILWLLEELEIPYSLKIYRRNPKTFRAEPGLSQIHPLGKSPVLTDGDKVIAESALIIEYLINKYGGNSSIVPKTMEDKESVKYYLHYAEASLQPVMLLLSVSNYVRHGPLPVFMRPVVKRVTDAMDNAFAGPDAKKQLEYLEGRLKLNGTGYFVGDRLTGADIILIFPLQIAKSRAGLTRETYPLLWKWLEDMLGRDAYFRADKKVAEMGVSSRIKL</sequence>
<dbReference type="InterPro" id="IPR036282">
    <property type="entry name" value="Glutathione-S-Trfase_C_sf"/>
</dbReference>
<feature type="domain" description="GST C-terminal" evidence="6">
    <location>
        <begin position="96"/>
        <end position="239"/>
    </location>
</feature>
<proteinExistence type="inferred from homology"/>
<accession>A0AAD7VPE7</accession>
<dbReference type="EMBL" id="JARPMG010000010">
    <property type="protein sequence ID" value="KAJ8097717.1"/>
    <property type="molecule type" value="Genomic_DNA"/>
</dbReference>
<dbReference type="RefSeq" id="XP_056041167.1">
    <property type="nucleotide sequence ID" value="XM_056190798.1"/>
</dbReference>
<dbReference type="InterPro" id="IPR010987">
    <property type="entry name" value="Glutathione-S-Trfase_C-like"/>
</dbReference>
<comment type="caution">
    <text evidence="7">The sequence shown here is derived from an EMBL/GenBank/DDBJ whole genome shotgun (WGS) entry which is preliminary data.</text>
</comment>
<evidence type="ECO:0000256" key="1">
    <source>
        <dbReference type="ARBA" id="ARBA00007409"/>
    </source>
</evidence>
<keyword evidence="3" id="KW-0808">Transferase</keyword>
<gene>
    <name evidence="7" type="ORF">POJ06DRAFT_303208</name>
</gene>
<evidence type="ECO:0000256" key="2">
    <source>
        <dbReference type="ARBA" id="ARBA00012452"/>
    </source>
</evidence>
<evidence type="ECO:0000313" key="7">
    <source>
        <dbReference type="EMBL" id="KAJ8097717.1"/>
    </source>
</evidence>
<dbReference type="PROSITE" id="PS50405">
    <property type="entry name" value="GST_CTER"/>
    <property type="match status" value="1"/>
</dbReference>
<dbReference type="GO" id="GO:0004602">
    <property type="term" value="F:glutathione peroxidase activity"/>
    <property type="evidence" value="ECO:0007669"/>
    <property type="project" value="UniProtKB-ARBA"/>
</dbReference>
<dbReference type="PROSITE" id="PS50404">
    <property type="entry name" value="GST_NTER"/>
    <property type="match status" value="1"/>
</dbReference>
<dbReference type="InterPro" id="IPR036249">
    <property type="entry name" value="Thioredoxin-like_sf"/>
</dbReference>
<keyword evidence="8" id="KW-1185">Reference proteome</keyword>
<dbReference type="SFLD" id="SFLDG00358">
    <property type="entry name" value="Main_(cytGST)"/>
    <property type="match status" value="1"/>
</dbReference>
<name>A0AAD7VPE7_9ASCO</name>
<dbReference type="GO" id="GO:0004364">
    <property type="term" value="F:glutathione transferase activity"/>
    <property type="evidence" value="ECO:0007669"/>
    <property type="project" value="UniProtKB-EC"/>
</dbReference>
<dbReference type="SUPFAM" id="SSF52833">
    <property type="entry name" value="Thioredoxin-like"/>
    <property type="match status" value="1"/>
</dbReference>
<evidence type="ECO:0000259" key="6">
    <source>
        <dbReference type="PROSITE" id="PS50405"/>
    </source>
</evidence>